<keyword evidence="9" id="KW-0812">Transmembrane</keyword>
<dbReference type="InterPro" id="IPR016130">
    <property type="entry name" value="Tyr_Pase_AS"/>
</dbReference>
<evidence type="ECO:0000256" key="3">
    <source>
        <dbReference type="ARBA" id="ARBA00013064"/>
    </source>
</evidence>
<evidence type="ECO:0000259" key="11">
    <source>
        <dbReference type="PROSITE" id="PS50056"/>
    </source>
</evidence>
<feature type="transmembrane region" description="Helical" evidence="9">
    <location>
        <begin position="287"/>
        <end position="306"/>
    </location>
</feature>
<reference evidence="12" key="1">
    <citation type="submission" date="2021-04" db="EMBL/GenBank/DDBJ databases">
        <authorList>
            <consortium name="Molecular Ecology Group"/>
        </authorList>
    </citation>
    <scope>NUCLEOTIDE SEQUENCE</scope>
</reference>
<comment type="similarity">
    <text evidence="2">Belongs to the protein-tyrosine phosphatase family. Non-receptor class 1 subfamily.</text>
</comment>
<dbReference type="GO" id="GO:0004726">
    <property type="term" value="F:non-membrane spanning protein tyrosine phosphatase activity"/>
    <property type="evidence" value="ECO:0007669"/>
    <property type="project" value="TreeGrafter"/>
</dbReference>
<proteinExistence type="inferred from homology"/>
<dbReference type="GO" id="GO:0046426">
    <property type="term" value="P:negative regulation of receptor signaling pathway via JAK-STAT"/>
    <property type="evidence" value="ECO:0007669"/>
    <property type="project" value="TreeGrafter"/>
</dbReference>
<dbReference type="EMBL" id="CAJHNH020001702">
    <property type="protein sequence ID" value="CAG5124126.1"/>
    <property type="molecule type" value="Genomic_DNA"/>
</dbReference>
<dbReference type="InterPro" id="IPR003595">
    <property type="entry name" value="Tyr_Pase_cat"/>
</dbReference>
<evidence type="ECO:0000256" key="2">
    <source>
        <dbReference type="ARBA" id="ARBA00009701"/>
    </source>
</evidence>
<dbReference type="GO" id="GO:0012505">
    <property type="term" value="C:endomembrane system"/>
    <property type="evidence" value="ECO:0007669"/>
    <property type="project" value="UniProtKB-SubCell"/>
</dbReference>
<evidence type="ECO:0000256" key="6">
    <source>
        <dbReference type="ARBA" id="ARBA00022912"/>
    </source>
</evidence>
<evidence type="ECO:0000256" key="4">
    <source>
        <dbReference type="ARBA" id="ARBA00022553"/>
    </source>
</evidence>
<dbReference type="Proteomes" id="UP000678393">
    <property type="component" value="Unassembled WGS sequence"/>
</dbReference>
<accession>A0A8S3ZAN7</accession>
<dbReference type="SMART" id="SM00404">
    <property type="entry name" value="PTPc_motif"/>
    <property type="match status" value="1"/>
</dbReference>
<feature type="non-terminal residue" evidence="12">
    <location>
        <position position="1"/>
    </location>
</feature>
<dbReference type="PROSITE" id="PS50056">
    <property type="entry name" value="TYR_PHOSPHATASE_2"/>
    <property type="match status" value="1"/>
</dbReference>
<dbReference type="InterPro" id="IPR051985">
    <property type="entry name" value="NR_tyrosine_phosphatase"/>
</dbReference>
<dbReference type="InterPro" id="IPR000387">
    <property type="entry name" value="Tyr_Pase_dom"/>
</dbReference>
<evidence type="ECO:0000256" key="9">
    <source>
        <dbReference type="SAM" id="Phobius"/>
    </source>
</evidence>
<evidence type="ECO:0000313" key="13">
    <source>
        <dbReference type="Proteomes" id="UP000678393"/>
    </source>
</evidence>
<feature type="domain" description="Tyrosine-protein phosphatase" evidence="10">
    <location>
        <begin position="1"/>
        <end position="113"/>
    </location>
</feature>
<dbReference type="Gene3D" id="3.90.190.10">
    <property type="entry name" value="Protein tyrosine phosphatase superfamily"/>
    <property type="match status" value="1"/>
</dbReference>
<evidence type="ECO:0000256" key="7">
    <source>
        <dbReference type="ARBA" id="ARBA00023136"/>
    </source>
</evidence>
<dbReference type="GO" id="GO:0005634">
    <property type="term" value="C:nucleus"/>
    <property type="evidence" value="ECO:0007669"/>
    <property type="project" value="TreeGrafter"/>
</dbReference>
<dbReference type="PROSITE" id="PS50055">
    <property type="entry name" value="TYR_PHOSPHATASE_PTP"/>
    <property type="match status" value="1"/>
</dbReference>
<dbReference type="SUPFAM" id="SSF52799">
    <property type="entry name" value="(Phosphotyrosine protein) phosphatases II"/>
    <property type="match status" value="1"/>
</dbReference>
<feature type="domain" description="Tyrosine specific protein phosphatases" evidence="11">
    <location>
        <begin position="28"/>
        <end position="104"/>
    </location>
</feature>
<dbReference type="OrthoDB" id="9450131at2759"/>
<protein>
    <recommendedName>
        <fullName evidence="3">protein-tyrosine-phosphatase</fullName>
        <ecNumber evidence="3">3.1.3.48</ecNumber>
    </recommendedName>
</protein>
<dbReference type="PANTHER" id="PTHR46047:SF3">
    <property type="entry name" value="TYROSINE-PROTEIN PHOSPHATASE NON-RECEPTOR TYPE 61F"/>
    <property type="match status" value="1"/>
</dbReference>
<evidence type="ECO:0000313" key="12">
    <source>
        <dbReference type="EMBL" id="CAG5124126.1"/>
    </source>
</evidence>
<dbReference type="InterPro" id="IPR000242">
    <property type="entry name" value="PTP_cat"/>
</dbReference>
<gene>
    <name evidence="12" type="ORF">CUNI_LOCUS9684</name>
</gene>
<dbReference type="PROSITE" id="PS00383">
    <property type="entry name" value="TYR_PHOSPHATASE_1"/>
    <property type="match status" value="1"/>
</dbReference>
<dbReference type="GO" id="GO:0070373">
    <property type="term" value="P:negative regulation of ERK1 and ERK2 cascade"/>
    <property type="evidence" value="ECO:0007669"/>
    <property type="project" value="TreeGrafter"/>
</dbReference>
<evidence type="ECO:0000256" key="8">
    <source>
        <dbReference type="SAM" id="MobiDB-lite"/>
    </source>
</evidence>
<sequence length="307" mass="34377">SGERREVLHFHYTTWPDFGVPSSPNAFLYFLHSIRQTKSLEADVGPAIVHCSAGIGRSGTFCLVDSCLVMVETAGTLDCLDVRKSLLQMRSFRMGLIQTADQLRFSYLAIIEGSRALLSESGLGSVQTKHPFSDENSIENLAPQPPERTTSLHPPNSPFPNVLTISNGGDEEPPLLPPKKSPVSQPPDFFGFEPDLSQKSGDAVRQSSLDDDNDTNDSTRLRHLGRHEGDECDGGGDKEEEIRAADVRHQIRENRKKETLEKIRLMKEKQRKSERWRQYRPYLRHSIYFGLAVVVGVAAFVAARYLL</sequence>
<dbReference type="PANTHER" id="PTHR46047">
    <property type="entry name" value="TYROSINE-PROTEIN PHOSPHATASE NON-RECEPTOR TYPE 61F"/>
    <property type="match status" value="1"/>
</dbReference>
<comment type="caution">
    <text evidence="12">The sequence shown here is derived from an EMBL/GenBank/DDBJ whole genome shotgun (WGS) entry which is preliminary data.</text>
</comment>
<name>A0A8S3ZAN7_9EUPU</name>
<evidence type="ECO:0000256" key="1">
    <source>
        <dbReference type="ARBA" id="ARBA00004308"/>
    </source>
</evidence>
<organism evidence="12 13">
    <name type="scientific">Candidula unifasciata</name>
    <dbReference type="NCBI Taxonomy" id="100452"/>
    <lineage>
        <taxon>Eukaryota</taxon>
        <taxon>Metazoa</taxon>
        <taxon>Spiralia</taxon>
        <taxon>Lophotrochozoa</taxon>
        <taxon>Mollusca</taxon>
        <taxon>Gastropoda</taxon>
        <taxon>Heterobranchia</taxon>
        <taxon>Euthyneura</taxon>
        <taxon>Panpulmonata</taxon>
        <taxon>Eupulmonata</taxon>
        <taxon>Stylommatophora</taxon>
        <taxon>Helicina</taxon>
        <taxon>Helicoidea</taxon>
        <taxon>Geomitridae</taxon>
        <taxon>Candidula</taxon>
    </lineage>
</organism>
<keyword evidence="4" id="KW-0597">Phosphoprotein</keyword>
<dbReference type="GO" id="GO:0019901">
    <property type="term" value="F:protein kinase binding"/>
    <property type="evidence" value="ECO:0007669"/>
    <property type="project" value="TreeGrafter"/>
</dbReference>
<dbReference type="PRINTS" id="PR00700">
    <property type="entry name" value="PRTYPHPHTASE"/>
</dbReference>
<dbReference type="Pfam" id="PF00102">
    <property type="entry name" value="Y_phosphatase"/>
    <property type="match status" value="1"/>
</dbReference>
<keyword evidence="7 9" id="KW-0472">Membrane</keyword>
<evidence type="ECO:0000256" key="5">
    <source>
        <dbReference type="ARBA" id="ARBA00022801"/>
    </source>
</evidence>
<keyword evidence="13" id="KW-1185">Reference proteome</keyword>
<keyword evidence="6" id="KW-0904">Protein phosphatase</keyword>
<dbReference type="EC" id="3.1.3.48" evidence="3"/>
<dbReference type="SMART" id="SM00194">
    <property type="entry name" value="PTPc"/>
    <property type="match status" value="1"/>
</dbReference>
<keyword evidence="5" id="KW-0378">Hydrolase</keyword>
<evidence type="ECO:0000259" key="10">
    <source>
        <dbReference type="PROSITE" id="PS50055"/>
    </source>
</evidence>
<feature type="region of interest" description="Disordered" evidence="8">
    <location>
        <begin position="125"/>
        <end position="239"/>
    </location>
</feature>
<comment type="subcellular location">
    <subcellularLocation>
        <location evidence="1">Endomembrane system</location>
    </subcellularLocation>
</comment>
<keyword evidence="9" id="KW-1133">Transmembrane helix</keyword>
<feature type="compositionally biased region" description="Polar residues" evidence="8">
    <location>
        <begin position="125"/>
        <end position="139"/>
    </location>
</feature>
<dbReference type="AlphaFoldDB" id="A0A8S3ZAN7"/>
<dbReference type="InterPro" id="IPR029021">
    <property type="entry name" value="Prot-tyrosine_phosphatase-like"/>
</dbReference>
<dbReference type="GO" id="GO:0005737">
    <property type="term" value="C:cytoplasm"/>
    <property type="evidence" value="ECO:0007669"/>
    <property type="project" value="TreeGrafter"/>
</dbReference>